<protein>
    <recommendedName>
        <fullName evidence="7">branched-chain-amino-acid transaminase</fullName>
        <ecNumber evidence="7">2.6.1.42</ecNumber>
    </recommendedName>
</protein>
<organism evidence="16 17">
    <name type="scientific">Caldithrix abyssi DSM 13497</name>
    <dbReference type="NCBI Taxonomy" id="880073"/>
    <lineage>
        <taxon>Bacteria</taxon>
        <taxon>Pseudomonadati</taxon>
        <taxon>Calditrichota</taxon>
        <taxon>Calditrichia</taxon>
        <taxon>Calditrichales</taxon>
        <taxon>Calditrichaceae</taxon>
        <taxon>Caldithrix</taxon>
    </lineage>
</organism>
<dbReference type="KEGG" id="caby:Cabys_656"/>
<comment type="catalytic activity">
    <reaction evidence="11">
        <text>L-valine + 2-oxoglutarate = 3-methyl-2-oxobutanoate + L-glutamate</text>
        <dbReference type="Rhea" id="RHEA:24813"/>
        <dbReference type="ChEBI" id="CHEBI:11851"/>
        <dbReference type="ChEBI" id="CHEBI:16810"/>
        <dbReference type="ChEBI" id="CHEBI:29985"/>
        <dbReference type="ChEBI" id="CHEBI:57762"/>
        <dbReference type="EC" id="2.6.1.42"/>
    </reaction>
</comment>
<dbReference type="NCBIfam" id="TIGR01123">
    <property type="entry name" value="ilvE_II"/>
    <property type="match status" value="1"/>
</dbReference>
<dbReference type="PIRSF" id="PIRSF006468">
    <property type="entry name" value="BCAT1"/>
    <property type="match status" value="1"/>
</dbReference>
<dbReference type="EMBL" id="CP018099">
    <property type="protein sequence ID" value="APF17407.1"/>
    <property type="molecule type" value="Genomic_DNA"/>
</dbReference>
<dbReference type="Gene3D" id="3.20.10.10">
    <property type="entry name" value="D-amino Acid Aminotransferase, subunit A, domain 2"/>
    <property type="match status" value="1"/>
</dbReference>
<evidence type="ECO:0000256" key="14">
    <source>
        <dbReference type="PIRSR" id="PIRSR006468-1"/>
    </source>
</evidence>
<feature type="modified residue" description="N6-(pyridoxal phosphate)lysine" evidence="14">
    <location>
        <position position="185"/>
    </location>
</feature>
<evidence type="ECO:0000256" key="9">
    <source>
        <dbReference type="ARBA" id="ARBA00022679"/>
    </source>
</evidence>
<dbReference type="RefSeq" id="WP_006928651.1">
    <property type="nucleotide sequence ID" value="NZ_CM001402.1"/>
</dbReference>
<dbReference type="UniPathway" id="UPA00047">
    <property type="reaction ID" value="UER00058"/>
</dbReference>
<dbReference type="InterPro" id="IPR033939">
    <property type="entry name" value="BCAT_family"/>
</dbReference>
<dbReference type="GO" id="GO:0009097">
    <property type="term" value="P:isoleucine biosynthetic process"/>
    <property type="evidence" value="ECO:0007669"/>
    <property type="project" value="UniProtKB-UniPathway"/>
</dbReference>
<evidence type="ECO:0000256" key="10">
    <source>
        <dbReference type="ARBA" id="ARBA00022898"/>
    </source>
</evidence>
<dbReference type="Pfam" id="PF01063">
    <property type="entry name" value="Aminotran_4"/>
    <property type="match status" value="1"/>
</dbReference>
<dbReference type="SUPFAM" id="SSF56752">
    <property type="entry name" value="D-aminoacid aminotransferase-like PLP-dependent enzymes"/>
    <property type="match status" value="1"/>
</dbReference>
<evidence type="ECO:0000256" key="5">
    <source>
        <dbReference type="ARBA" id="ARBA00005072"/>
    </source>
</evidence>
<keyword evidence="8 16" id="KW-0032">Aminotransferase</keyword>
<dbReference type="STRING" id="880073.Cabys_656"/>
<evidence type="ECO:0000256" key="7">
    <source>
        <dbReference type="ARBA" id="ARBA00013053"/>
    </source>
</evidence>
<dbReference type="GO" id="GO:0009099">
    <property type="term" value="P:L-valine biosynthetic process"/>
    <property type="evidence" value="ECO:0007669"/>
    <property type="project" value="UniProtKB-UniPathway"/>
</dbReference>
<reference evidence="15 18" key="2">
    <citation type="submission" date="2016-11" db="EMBL/GenBank/DDBJ databases">
        <title>Genomic analysis of Caldithrix abyssi and proposal of a novel bacterial phylum Caldithrichaeota.</title>
        <authorList>
            <person name="Kublanov I."/>
            <person name="Sigalova O."/>
            <person name="Gavrilov S."/>
            <person name="Lebedinsky A."/>
            <person name="Ivanova N."/>
            <person name="Daum C."/>
            <person name="Reddy T."/>
            <person name="Klenk H.P."/>
            <person name="Goker M."/>
            <person name="Reva O."/>
            <person name="Miroshnichenko M."/>
            <person name="Kyprides N."/>
            <person name="Woyke T."/>
            <person name="Gelfand M."/>
        </authorList>
    </citation>
    <scope>NUCLEOTIDE SEQUENCE [LARGE SCALE GENOMIC DNA]</scope>
    <source>
        <strain evidence="15 18">LF13</strain>
    </source>
</reference>
<evidence type="ECO:0000256" key="11">
    <source>
        <dbReference type="ARBA" id="ARBA00048212"/>
    </source>
</evidence>
<comment type="catalytic activity">
    <reaction evidence="12">
        <text>L-isoleucine + 2-oxoglutarate = (S)-3-methyl-2-oxopentanoate + L-glutamate</text>
        <dbReference type="Rhea" id="RHEA:24801"/>
        <dbReference type="ChEBI" id="CHEBI:16810"/>
        <dbReference type="ChEBI" id="CHEBI:29985"/>
        <dbReference type="ChEBI" id="CHEBI:35146"/>
        <dbReference type="ChEBI" id="CHEBI:58045"/>
        <dbReference type="EC" id="2.6.1.42"/>
    </reaction>
</comment>
<evidence type="ECO:0000256" key="3">
    <source>
        <dbReference type="ARBA" id="ARBA00004824"/>
    </source>
</evidence>
<dbReference type="GO" id="GO:0009098">
    <property type="term" value="P:L-leucine biosynthetic process"/>
    <property type="evidence" value="ECO:0007669"/>
    <property type="project" value="UniProtKB-UniPathway"/>
</dbReference>
<dbReference type="eggNOG" id="COG0115">
    <property type="taxonomic scope" value="Bacteria"/>
</dbReference>
<dbReference type="CDD" id="cd01557">
    <property type="entry name" value="BCAT_beta_family"/>
    <property type="match status" value="1"/>
</dbReference>
<evidence type="ECO:0000256" key="8">
    <source>
        <dbReference type="ARBA" id="ARBA00022576"/>
    </source>
</evidence>
<comment type="function">
    <text evidence="2">Acts on leucine, isoleucine and valine.</text>
</comment>
<dbReference type="FunFam" id="3.30.470.10:FF:000004">
    <property type="entry name" value="Branched-chain-amino-acid aminotransferase"/>
    <property type="match status" value="1"/>
</dbReference>
<dbReference type="InterPro" id="IPR036038">
    <property type="entry name" value="Aminotransferase-like"/>
</dbReference>
<dbReference type="Proteomes" id="UP000004671">
    <property type="component" value="Chromosome"/>
</dbReference>
<dbReference type="PANTHER" id="PTHR42825">
    <property type="entry name" value="AMINO ACID AMINOTRANSFERASE"/>
    <property type="match status" value="1"/>
</dbReference>
<comment type="pathway">
    <text evidence="5">Amino-acid biosynthesis; L-leucine biosynthesis; L-leucine from 3-methyl-2-oxobutanoate: step 4/4.</text>
</comment>
<evidence type="ECO:0000256" key="4">
    <source>
        <dbReference type="ARBA" id="ARBA00004931"/>
    </source>
</evidence>
<comment type="cofactor">
    <cofactor evidence="1">
        <name>pyridoxal 5'-phosphate</name>
        <dbReference type="ChEBI" id="CHEBI:597326"/>
    </cofactor>
</comment>
<dbReference type="UniPathway" id="UPA00048">
    <property type="reaction ID" value="UER00073"/>
</dbReference>
<dbReference type="AlphaFoldDB" id="H1XTN6"/>
<evidence type="ECO:0000313" key="17">
    <source>
        <dbReference type="Proteomes" id="UP000004671"/>
    </source>
</evidence>
<dbReference type="InterPro" id="IPR001544">
    <property type="entry name" value="Aminotrans_IV"/>
</dbReference>
<dbReference type="EC" id="2.6.1.42" evidence="7"/>
<dbReference type="HOGENOM" id="CLU_031922_1_0_0"/>
<dbReference type="GO" id="GO:0004084">
    <property type="term" value="F:branched-chain-amino-acid transaminase activity"/>
    <property type="evidence" value="ECO:0007669"/>
    <property type="project" value="UniProtKB-EC"/>
</dbReference>
<proteinExistence type="inferred from homology"/>
<evidence type="ECO:0000313" key="15">
    <source>
        <dbReference type="EMBL" id="APF17407.1"/>
    </source>
</evidence>
<name>H1XTN6_CALAY</name>
<keyword evidence="17" id="KW-1185">Reference proteome</keyword>
<comment type="catalytic activity">
    <reaction evidence="13">
        <text>L-leucine + 2-oxoglutarate = 4-methyl-2-oxopentanoate + L-glutamate</text>
        <dbReference type="Rhea" id="RHEA:18321"/>
        <dbReference type="ChEBI" id="CHEBI:16810"/>
        <dbReference type="ChEBI" id="CHEBI:17865"/>
        <dbReference type="ChEBI" id="CHEBI:29985"/>
        <dbReference type="ChEBI" id="CHEBI:57427"/>
        <dbReference type="EC" id="2.6.1.42"/>
    </reaction>
</comment>
<evidence type="ECO:0000313" key="18">
    <source>
        <dbReference type="Proteomes" id="UP000183868"/>
    </source>
</evidence>
<dbReference type="Proteomes" id="UP000183868">
    <property type="component" value="Chromosome"/>
</dbReference>
<dbReference type="PaxDb" id="880073-Calab_1897"/>
<evidence type="ECO:0000256" key="1">
    <source>
        <dbReference type="ARBA" id="ARBA00001933"/>
    </source>
</evidence>
<comment type="similarity">
    <text evidence="6">Belongs to the class-IV pyridoxal-phosphate-dependent aminotransferase family.</text>
</comment>
<accession>H1XTN6</accession>
<reference evidence="16 17" key="1">
    <citation type="submission" date="2011-09" db="EMBL/GenBank/DDBJ databases">
        <title>The permanent draft genome of Caldithrix abyssi DSM 13497.</title>
        <authorList>
            <consortium name="US DOE Joint Genome Institute (JGI-PGF)"/>
            <person name="Lucas S."/>
            <person name="Han J."/>
            <person name="Lapidus A."/>
            <person name="Bruce D."/>
            <person name="Goodwin L."/>
            <person name="Pitluck S."/>
            <person name="Peters L."/>
            <person name="Kyrpides N."/>
            <person name="Mavromatis K."/>
            <person name="Ivanova N."/>
            <person name="Mikhailova N."/>
            <person name="Chertkov O."/>
            <person name="Detter J.C."/>
            <person name="Tapia R."/>
            <person name="Han C."/>
            <person name="Land M."/>
            <person name="Hauser L."/>
            <person name="Markowitz V."/>
            <person name="Cheng J.-F."/>
            <person name="Hugenholtz P."/>
            <person name="Woyke T."/>
            <person name="Wu D."/>
            <person name="Spring S."/>
            <person name="Brambilla E."/>
            <person name="Klenk H.-P."/>
            <person name="Eisen J.A."/>
        </authorList>
    </citation>
    <scope>NUCLEOTIDE SEQUENCE [LARGE SCALE GENOMIC DNA]</scope>
    <source>
        <strain evidence="16 17">DSM 13497</strain>
    </source>
</reference>
<comment type="pathway">
    <text evidence="3">Amino-acid biosynthesis; L-isoleucine biosynthesis; L-isoleucine from 2-oxobutanoate: step 4/4.</text>
</comment>
<evidence type="ECO:0000256" key="12">
    <source>
        <dbReference type="ARBA" id="ARBA00048798"/>
    </source>
</evidence>
<dbReference type="InParanoid" id="H1XTN6"/>
<dbReference type="OrthoDB" id="9804984at2"/>
<dbReference type="UniPathway" id="UPA00049">
    <property type="reaction ID" value="UER00062"/>
</dbReference>
<dbReference type="EMBL" id="CM001402">
    <property type="protein sequence ID" value="EHO41511.1"/>
    <property type="molecule type" value="Genomic_DNA"/>
</dbReference>
<dbReference type="NCBIfam" id="NF009897">
    <property type="entry name" value="PRK13357.1"/>
    <property type="match status" value="1"/>
</dbReference>
<dbReference type="Gene3D" id="3.30.470.10">
    <property type="match status" value="1"/>
</dbReference>
<dbReference type="InterPro" id="IPR005786">
    <property type="entry name" value="B_amino_transII"/>
</dbReference>
<keyword evidence="10" id="KW-0663">Pyridoxal phosphate</keyword>
<evidence type="ECO:0000256" key="2">
    <source>
        <dbReference type="ARBA" id="ARBA00003109"/>
    </source>
</evidence>
<evidence type="ECO:0000313" key="16">
    <source>
        <dbReference type="EMBL" id="EHO41511.1"/>
    </source>
</evidence>
<gene>
    <name evidence="15" type="ORF">Cabys_656</name>
    <name evidence="16" type="ORF">Calab_1897</name>
</gene>
<evidence type="ECO:0000256" key="6">
    <source>
        <dbReference type="ARBA" id="ARBA00009320"/>
    </source>
</evidence>
<keyword evidence="9 16" id="KW-0808">Transferase</keyword>
<dbReference type="PANTHER" id="PTHR42825:SF2">
    <property type="entry name" value="BRANCHED-CHAIN-AMINO-ACID AMINOTRANSFERASE 3, CHLOROPLASTIC-RELATED"/>
    <property type="match status" value="1"/>
</dbReference>
<evidence type="ECO:0000256" key="13">
    <source>
        <dbReference type="ARBA" id="ARBA00049229"/>
    </source>
</evidence>
<comment type="pathway">
    <text evidence="4">Amino-acid biosynthesis; L-valine biosynthesis; L-valine from pyruvate: step 4/4.</text>
</comment>
<sequence length="343" mass="38592">MERAKLDWSNLAFQYVKTDYHLEYYFKDGKWSEANIVESDRVELHIAATALHYGQQCFEGLKAFERADGRVSVFRVDENAKRMKRSAEKILMEPFPEDKFIEAVFKVVQLNRRFVPPYGSGASLYVRPLLIGTSGVIGVKPSTEYMFLIFVMPVGPYFKGGLKPIRLLVEEEIDRAAPLGVGDVKVGGNYAAGLRASHKAKSLGYNEVLYLDAKHKKYIDESGPANFFGITQDNKYVTPASSSILPSITNMSLRTLAEDELGMKVEQRPIDVEEIFDFKEAGCCGTAAVITPVKSIKYRDREVTYLQGDEVGPVCRKLYDTLTGIQLGTVEDKYGWNFEIPMD</sequence>
<dbReference type="InterPro" id="IPR043132">
    <property type="entry name" value="BCAT-like_C"/>
</dbReference>
<dbReference type="InterPro" id="IPR043131">
    <property type="entry name" value="BCAT-like_N"/>
</dbReference>